<proteinExistence type="inferred from homology"/>
<keyword evidence="2" id="KW-0418">Kinase</keyword>
<dbReference type="AlphaFoldDB" id="A0A8E0S2S9"/>
<gene>
    <name evidence="2" type="ORF">FBUS_09004</name>
</gene>
<dbReference type="GO" id="GO:0046579">
    <property type="term" value="P:positive regulation of Ras protein signal transduction"/>
    <property type="evidence" value="ECO:0007669"/>
    <property type="project" value="TreeGrafter"/>
</dbReference>
<comment type="caution">
    <text evidence="2">The sequence shown here is derived from an EMBL/GenBank/DDBJ whole genome shotgun (WGS) entry which is preliminary data.</text>
</comment>
<evidence type="ECO:0000256" key="1">
    <source>
        <dbReference type="ARBA" id="ARBA00093458"/>
    </source>
</evidence>
<dbReference type="Proteomes" id="UP000728185">
    <property type="component" value="Unassembled WGS sequence"/>
</dbReference>
<protein>
    <submittedName>
        <fullName evidence="2">Serine/threonine-protein kinase 19</fullName>
    </submittedName>
</protein>
<comment type="similarity">
    <text evidence="1">Belongs to the STK19 family.</text>
</comment>
<evidence type="ECO:0000313" key="3">
    <source>
        <dbReference type="Proteomes" id="UP000728185"/>
    </source>
</evidence>
<dbReference type="Pfam" id="PF10494">
    <property type="entry name" value="Stk19"/>
    <property type="match status" value="1"/>
</dbReference>
<dbReference type="OrthoDB" id="10261701at2759"/>
<reference evidence="2" key="1">
    <citation type="submission" date="2019-05" db="EMBL/GenBank/DDBJ databases">
        <title>Annotation for the trematode Fasciolopsis buski.</title>
        <authorList>
            <person name="Choi Y.-J."/>
        </authorList>
    </citation>
    <scope>NUCLEOTIDE SEQUENCE</scope>
    <source>
        <strain evidence="2">HT</strain>
        <tissue evidence="2">Whole worm</tissue>
    </source>
</reference>
<organism evidence="2 3">
    <name type="scientific">Fasciolopsis buskii</name>
    <dbReference type="NCBI Taxonomy" id="27845"/>
    <lineage>
        <taxon>Eukaryota</taxon>
        <taxon>Metazoa</taxon>
        <taxon>Spiralia</taxon>
        <taxon>Lophotrochozoa</taxon>
        <taxon>Platyhelminthes</taxon>
        <taxon>Trematoda</taxon>
        <taxon>Digenea</taxon>
        <taxon>Plagiorchiida</taxon>
        <taxon>Echinostomata</taxon>
        <taxon>Echinostomatoidea</taxon>
        <taxon>Fasciolidae</taxon>
        <taxon>Fasciolopsis</taxon>
    </lineage>
</organism>
<keyword evidence="3" id="KW-1185">Reference proteome</keyword>
<dbReference type="InterPro" id="IPR018865">
    <property type="entry name" value="STK19-like"/>
</dbReference>
<dbReference type="PANTHER" id="PTHR15243">
    <property type="entry name" value="SERINE/THREONINE-PROTEIN KINASE 19"/>
    <property type="match status" value="1"/>
</dbReference>
<dbReference type="PANTHER" id="PTHR15243:SF0">
    <property type="entry name" value="SERINE_THREONINE-PROTEIN KINASE 19"/>
    <property type="match status" value="1"/>
</dbReference>
<dbReference type="EMBL" id="LUCM01004229">
    <property type="protein sequence ID" value="KAA0194635.1"/>
    <property type="molecule type" value="Genomic_DNA"/>
</dbReference>
<name>A0A8E0S2S9_9TREM</name>
<accession>A0A8E0S2S9</accession>
<evidence type="ECO:0000313" key="2">
    <source>
        <dbReference type="EMBL" id="KAA0194635.1"/>
    </source>
</evidence>
<dbReference type="GO" id="GO:0016301">
    <property type="term" value="F:kinase activity"/>
    <property type="evidence" value="ECO:0007669"/>
    <property type="project" value="UniProtKB-KW"/>
</dbReference>
<keyword evidence="2" id="KW-0808">Transferase</keyword>
<sequence length="185" mass="21540">MRPVFLKSQLYALIEDRTFVDKHLAQWQNASKVRLLKLEDQTDESVAFMLAEDYQEAFHDTFSSDDILALCKRFCCFCLDENRHLSATKENILKHFSDKEISLLVQVGALTIRSVGVWWISSPVLGRFLRAYKAGQRELLAMLRRKRFKEALLSVGDGRYASFSYHIVMPRFARCIFLLCSEFRS</sequence>